<accession>A0A6A2YUB9</accession>
<protein>
    <submittedName>
        <fullName evidence="4">Uncharacterized protein</fullName>
    </submittedName>
</protein>
<proteinExistence type="inferred from homology"/>
<dbReference type="PRINTS" id="PR00807">
    <property type="entry name" value="AMBALLERGEN"/>
</dbReference>
<evidence type="ECO:0000313" key="5">
    <source>
        <dbReference type="Proteomes" id="UP000436088"/>
    </source>
</evidence>
<dbReference type="EMBL" id="VEPZ02001274">
    <property type="protein sequence ID" value="KAE8682983.1"/>
    <property type="molecule type" value="Genomic_DNA"/>
</dbReference>
<keyword evidence="2" id="KW-0732">Signal</keyword>
<dbReference type="AlphaFoldDB" id="A0A6A2YUB9"/>
<evidence type="ECO:0000256" key="1">
    <source>
        <dbReference type="ARBA" id="ARBA00010980"/>
    </source>
</evidence>
<feature type="region of interest" description="Disordered" evidence="3">
    <location>
        <begin position="1"/>
        <end position="21"/>
    </location>
</feature>
<evidence type="ECO:0000256" key="3">
    <source>
        <dbReference type="SAM" id="MobiDB-lite"/>
    </source>
</evidence>
<comment type="caution">
    <text evidence="4">The sequence shown here is derived from an EMBL/GenBank/DDBJ whole genome shotgun (WGS) entry which is preliminary data.</text>
</comment>
<dbReference type="Proteomes" id="UP000436088">
    <property type="component" value="Unassembled WGS sequence"/>
</dbReference>
<dbReference type="InterPro" id="IPR018082">
    <property type="entry name" value="AmbAllergen"/>
</dbReference>
<gene>
    <name evidence="4" type="ORF">F3Y22_tig00111221pilonHSYRG00029</name>
</gene>
<evidence type="ECO:0000256" key="2">
    <source>
        <dbReference type="ARBA" id="ARBA00022729"/>
    </source>
</evidence>
<sequence length="90" mass="9382">MTTHIGPCMANKDNDGGDQEGKITTVSVEELGLVSEGDAFVNGAFFIPSGDPNASKKFGGNKMLPYQPGEKAPFLTKFAGSLDCTPGKPC</sequence>
<keyword evidence="5" id="KW-1185">Reference proteome</keyword>
<organism evidence="4 5">
    <name type="scientific">Hibiscus syriacus</name>
    <name type="common">Rose of Sharon</name>
    <dbReference type="NCBI Taxonomy" id="106335"/>
    <lineage>
        <taxon>Eukaryota</taxon>
        <taxon>Viridiplantae</taxon>
        <taxon>Streptophyta</taxon>
        <taxon>Embryophyta</taxon>
        <taxon>Tracheophyta</taxon>
        <taxon>Spermatophyta</taxon>
        <taxon>Magnoliopsida</taxon>
        <taxon>eudicotyledons</taxon>
        <taxon>Gunneridae</taxon>
        <taxon>Pentapetalae</taxon>
        <taxon>rosids</taxon>
        <taxon>malvids</taxon>
        <taxon>Malvales</taxon>
        <taxon>Malvaceae</taxon>
        <taxon>Malvoideae</taxon>
        <taxon>Hibiscus</taxon>
    </lineage>
</organism>
<feature type="compositionally biased region" description="Basic and acidic residues" evidence="3">
    <location>
        <begin position="12"/>
        <end position="21"/>
    </location>
</feature>
<evidence type="ECO:0000313" key="4">
    <source>
        <dbReference type="EMBL" id="KAE8682983.1"/>
    </source>
</evidence>
<comment type="similarity">
    <text evidence="1">Belongs to the polysaccharide lyase 1 family.</text>
</comment>
<name>A0A6A2YUB9_HIBSY</name>
<reference evidence="4" key="1">
    <citation type="submission" date="2019-09" db="EMBL/GenBank/DDBJ databases">
        <title>Draft genome information of white flower Hibiscus syriacus.</title>
        <authorList>
            <person name="Kim Y.-M."/>
        </authorList>
    </citation>
    <scope>NUCLEOTIDE SEQUENCE [LARGE SCALE GENOMIC DNA]</scope>
    <source>
        <strain evidence="4">YM2019G1</strain>
    </source>
</reference>